<gene>
    <name evidence="2" type="ORF">BGZ80_008545</name>
</gene>
<dbReference type="EMBL" id="JAAAID010004665">
    <property type="protein sequence ID" value="KAF9992455.1"/>
    <property type="molecule type" value="Genomic_DNA"/>
</dbReference>
<sequence>DLMQTPSLEPQTTSRPPATATASDKTRHHNIAVNQKAVMQPVLRYKRWHEDEKQLKPEGPERQHQSKSDIELLSIAEIESQLPLL</sequence>
<feature type="compositionally biased region" description="Polar residues" evidence="1">
    <location>
        <begin position="1"/>
        <end position="11"/>
    </location>
</feature>
<name>A0A9P6MCQ8_9FUNG</name>
<comment type="caution">
    <text evidence="2">The sequence shown here is derived from an EMBL/GenBank/DDBJ whole genome shotgun (WGS) entry which is preliminary data.</text>
</comment>
<feature type="non-terminal residue" evidence="2">
    <location>
        <position position="1"/>
    </location>
</feature>
<accession>A0A9P6MCQ8</accession>
<evidence type="ECO:0000313" key="3">
    <source>
        <dbReference type="Proteomes" id="UP000703661"/>
    </source>
</evidence>
<feature type="compositionally biased region" description="Low complexity" evidence="1">
    <location>
        <begin position="12"/>
        <end position="23"/>
    </location>
</feature>
<dbReference type="Proteomes" id="UP000703661">
    <property type="component" value="Unassembled WGS sequence"/>
</dbReference>
<evidence type="ECO:0000256" key="1">
    <source>
        <dbReference type="SAM" id="MobiDB-lite"/>
    </source>
</evidence>
<organism evidence="2 3">
    <name type="scientific">Entomortierella chlamydospora</name>
    <dbReference type="NCBI Taxonomy" id="101097"/>
    <lineage>
        <taxon>Eukaryota</taxon>
        <taxon>Fungi</taxon>
        <taxon>Fungi incertae sedis</taxon>
        <taxon>Mucoromycota</taxon>
        <taxon>Mortierellomycotina</taxon>
        <taxon>Mortierellomycetes</taxon>
        <taxon>Mortierellales</taxon>
        <taxon>Mortierellaceae</taxon>
        <taxon>Entomortierella</taxon>
    </lineage>
</organism>
<protein>
    <submittedName>
        <fullName evidence="2">Uncharacterized protein</fullName>
    </submittedName>
</protein>
<reference evidence="2" key="1">
    <citation type="journal article" date="2020" name="Fungal Divers.">
        <title>Resolving the Mortierellaceae phylogeny through synthesis of multi-gene phylogenetics and phylogenomics.</title>
        <authorList>
            <person name="Vandepol N."/>
            <person name="Liber J."/>
            <person name="Desiro A."/>
            <person name="Na H."/>
            <person name="Kennedy M."/>
            <person name="Barry K."/>
            <person name="Grigoriev I.V."/>
            <person name="Miller A.N."/>
            <person name="O'Donnell K."/>
            <person name="Stajich J.E."/>
            <person name="Bonito G."/>
        </authorList>
    </citation>
    <scope>NUCLEOTIDE SEQUENCE</scope>
    <source>
        <strain evidence="2">NRRL 2769</strain>
    </source>
</reference>
<keyword evidence="3" id="KW-1185">Reference proteome</keyword>
<evidence type="ECO:0000313" key="2">
    <source>
        <dbReference type="EMBL" id="KAF9992455.1"/>
    </source>
</evidence>
<dbReference type="AlphaFoldDB" id="A0A9P6MCQ8"/>
<proteinExistence type="predicted"/>
<feature type="region of interest" description="Disordered" evidence="1">
    <location>
        <begin position="1"/>
        <end position="29"/>
    </location>
</feature>